<dbReference type="Gene3D" id="3.20.20.70">
    <property type="entry name" value="Aldolase class I"/>
    <property type="match status" value="1"/>
</dbReference>
<feature type="binding site" evidence="5">
    <location>
        <position position="247"/>
    </location>
    <ligand>
        <name>glyoxylate</name>
        <dbReference type="ChEBI" id="CHEBI:36655"/>
    </ligand>
</feature>
<evidence type="ECO:0000256" key="2">
    <source>
        <dbReference type="ARBA" id="ARBA00023002"/>
    </source>
</evidence>
<dbReference type="PANTHER" id="PTHR10578:SF149">
    <property type="entry name" value="2-HYDROXYACID OXIDASE 2"/>
    <property type="match status" value="1"/>
</dbReference>
<feature type="domain" description="FMN hydroxy acid dehydrogenase" evidence="6">
    <location>
        <begin position="6"/>
        <end position="352"/>
    </location>
</feature>
<feature type="binding site" evidence="5">
    <location>
        <begin position="301"/>
        <end position="302"/>
    </location>
    <ligand>
        <name>FMN</name>
        <dbReference type="ChEBI" id="CHEBI:58210"/>
    </ligand>
</feature>
<comment type="similarity">
    <text evidence="3">Belongs to the FMN-dependent alpha-hydroxy acid dehydrogenase family.</text>
</comment>
<sequence>MNRLPTLDPHVLTIADLKEAACHDMPKMYRDYYNEGAMDLITLKDNEAAFNRYKIRPRVMINVAKIDLETDIFGIKVNTNCCNGIDQTRLIFQGRRLRLSALAQQLCMDSHIQMANWQHRAQQQKRTCGTGNPYFMHISMIKDKVACANTIKPAGYKAIFLSVDVPVLGQRLNEHKNKFELPEGLEWPNLTAVGEGLEYDATIEWHTAIPWMRSQTKLEIWLKGVASPEDVALAIQHKVDGIMISNHGGRQLDGVPATLDSLRDCASVAKGKIPIAFDGGVRRGSDIFKALALGADVVFMGRVPIWGLAYKGQQGVELAVKILMAELRMTMALAGCRTVKEINRGHLAVLKGDGVLCKL</sequence>
<dbReference type="InterPro" id="IPR037396">
    <property type="entry name" value="FMN_HAD"/>
</dbReference>
<feature type="binding site" evidence="5">
    <location>
        <position position="245"/>
    </location>
    <ligand>
        <name>FMN</name>
        <dbReference type="ChEBI" id="CHEBI:58210"/>
    </ligand>
</feature>
<dbReference type="Pfam" id="PF01070">
    <property type="entry name" value="FMN_dh"/>
    <property type="match status" value="1"/>
</dbReference>
<name>A0AB74JI60_AURPU</name>
<dbReference type="PROSITE" id="PS00557">
    <property type="entry name" value="FMN_HYDROXY_ACID_DH_1"/>
    <property type="match status" value="1"/>
</dbReference>
<evidence type="ECO:0000313" key="7">
    <source>
        <dbReference type="EMBL" id="THX22968.1"/>
    </source>
</evidence>
<dbReference type="InterPro" id="IPR008259">
    <property type="entry name" value="FMN_hydac_DH_AS"/>
</dbReference>
<feature type="binding site" evidence="5">
    <location>
        <position position="32"/>
    </location>
    <ligand>
        <name>glyoxylate</name>
        <dbReference type="ChEBI" id="CHEBI:36655"/>
    </ligand>
</feature>
<keyword evidence="2" id="KW-0560">Oxidoreductase</keyword>
<feature type="binding site" evidence="5">
    <location>
        <position position="223"/>
    </location>
    <ligand>
        <name>FMN</name>
        <dbReference type="ChEBI" id="CHEBI:58210"/>
    </ligand>
</feature>
<dbReference type="InterPro" id="IPR000262">
    <property type="entry name" value="FMN-dep_DH"/>
</dbReference>
<dbReference type="PANTHER" id="PTHR10578">
    <property type="entry name" value="S -2-HYDROXY-ACID OXIDASE-RELATED"/>
    <property type="match status" value="1"/>
</dbReference>
<accession>A0AB74JI60</accession>
<feature type="binding site" evidence="5">
    <location>
        <position position="171"/>
    </location>
    <ligand>
        <name>glyoxylate</name>
        <dbReference type="ChEBI" id="CHEBI:36655"/>
    </ligand>
</feature>
<dbReference type="GO" id="GO:0016491">
    <property type="term" value="F:oxidoreductase activity"/>
    <property type="evidence" value="ECO:0007669"/>
    <property type="project" value="UniProtKB-KW"/>
</dbReference>
<protein>
    <submittedName>
        <fullName evidence="7">FMN-dependent dehydrogenase</fullName>
    </submittedName>
</protein>
<dbReference type="GO" id="GO:0010181">
    <property type="term" value="F:FMN binding"/>
    <property type="evidence" value="ECO:0007669"/>
    <property type="project" value="InterPro"/>
</dbReference>
<gene>
    <name evidence="7" type="ORF">D6D12_08765</name>
</gene>
<proteinExistence type="inferred from homology"/>
<evidence type="ECO:0000256" key="1">
    <source>
        <dbReference type="ARBA" id="ARBA00001917"/>
    </source>
</evidence>
<comment type="caution">
    <text evidence="7">The sequence shown here is derived from an EMBL/GenBank/DDBJ whole genome shotgun (WGS) entry which is preliminary data.</text>
</comment>
<comment type="cofactor">
    <cofactor evidence="1">
        <name>FMN</name>
        <dbReference type="ChEBI" id="CHEBI:58210"/>
    </cofactor>
</comment>
<feature type="binding site" evidence="5">
    <location>
        <begin position="278"/>
        <end position="282"/>
    </location>
    <ligand>
        <name>FMN</name>
        <dbReference type="ChEBI" id="CHEBI:58210"/>
    </ligand>
</feature>
<reference evidence="7 8" key="1">
    <citation type="submission" date="2018-10" db="EMBL/GenBank/DDBJ databases">
        <title>Fifty Aureobasidium pullulans genomes reveal a recombining polyextremotolerant generalist.</title>
        <authorList>
            <person name="Gostincar C."/>
            <person name="Turk M."/>
            <person name="Zajc J."/>
            <person name="Gunde-Cimerman N."/>
        </authorList>
    </citation>
    <scope>NUCLEOTIDE SEQUENCE [LARGE SCALE GENOMIC DNA]</scope>
    <source>
        <strain evidence="7 8">EXF-10081</strain>
    </source>
</reference>
<organism evidence="7 8">
    <name type="scientific">Aureobasidium pullulans</name>
    <name type="common">Black yeast</name>
    <name type="synonym">Pullularia pullulans</name>
    <dbReference type="NCBI Taxonomy" id="5580"/>
    <lineage>
        <taxon>Eukaryota</taxon>
        <taxon>Fungi</taxon>
        <taxon>Dikarya</taxon>
        <taxon>Ascomycota</taxon>
        <taxon>Pezizomycotina</taxon>
        <taxon>Dothideomycetes</taxon>
        <taxon>Dothideomycetidae</taxon>
        <taxon>Dothideales</taxon>
        <taxon>Saccotheciaceae</taxon>
        <taxon>Aureobasidium</taxon>
    </lineage>
</organism>
<evidence type="ECO:0000259" key="6">
    <source>
        <dbReference type="PROSITE" id="PS51349"/>
    </source>
</evidence>
<evidence type="ECO:0000256" key="5">
    <source>
        <dbReference type="PIRSR" id="PIRSR000138-2"/>
    </source>
</evidence>
<feature type="binding site" evidence="5">
    <location>
        <position position="250"/>
    </location>
    <ligand>
        <name>glyoxylate</name>
        <dbReference type="ChEBI" id="CHEBI:36655"/>
    </ligand>
</feature>
<dbReference type="SUPFAM" id="SSF51395">
    <property type="entry name" value="FMN-linked oxidoreductases"/>
    <property type="match status" value="1"/>
</dbReference>
<evidence type="ECO:0000313" key="8">
    <source>
        <dbReference type="Proteomes" id="UP000310374"/>
    </source>
</evidence>
<dbReference type="InterPro" id="IPR013785">
    <property type="entry name" value="Aldolase_TIM"/>
</dbReference>
<dbReference type="PIRSF" id="PIRSF000138">
    <property type="entry name" value="Al-hdrx_acd_dh"/>
    <property type="match status" value="1"/>
</dbReference>
<keyword evidence="5" id="KW-0288">FMN</keyword>
<evidence type="ECO:0000256" key="3">
    <source>
        <dbReference type="ARBA" id="ARBA00024042"/>
    </source>
</evidence>
<dbReference type="EMBL" id="QZAT01000164">
    <property type="protein sequence ID" value="THX22968.1"/>
    <property type="molecule type" value="Genomic_DNA"/>
</dbReference>
<dbReference type="Proteomes" id="UP000310374">
    <property type="component" value="Unassembled WGS sequence"/>
</dbReference>
<dbReference type="InterPro" id="IPR012133">
    <property type="entry name" value="Alpha-hydoxy_acid_DH_FMN"/>
</dbReference>
<keyword evidence="5" id="KW-0285">Flavoprotein</keyword>
<dbReference type="CDD" id="cd02809">
    <property type="entry name" value="alpha_hydroxyacid_oxid_FMN"/>
    <property type="match status" value="1"/>
</dbReference>
<evidence type="ECO:0000256" key="4">
    <source>
        <dbReference type="PIRSR" id="PIRSR000138-1"/>
    </source>
</evidence>
<dbReference type="AlphaFoldDB" id="A0AB74JI60"/>
<feature type="active site" description="Proton acceptor" evidence="4">
    <location>
        <position position="247"/>
    </location>
</feature>
<dbReference type="PROSITE" id="PS51349">
    <property type="entry name" value="FMN_HYDROXY_ACID_DH_2"/>
    <property type="match status" value="1"/>
</dbReference>